<dbReference type="EMBL" id="CAJGYO010000015">
    <property type="protein sequence ID" value="CAD6269868.1"/>
    <property type="molecule type" value="Genomic_DNA"/>
</dbReference>
<gene>
    <name evidence="2" type="ORF">NCGR_LOCUS53164</name>
    <name evidence="3" type="ORF">NCGR_LOCUS53165</name>
</gene>
<reference evidence="3" key="1">
    <citation type="submission" date="2020-10" db="EMBL/GenBank/DDBJ databases">
        <authorList>
            <person name="Han B."/>
            <person name="Lu T."/>
            <person name="Zhao Q."/>
            <person name="Huang X."/>
            <person name="Zhao Y."/>
        </authorList>
    </citation>
    <scope>NUCLEOTIDE SEQUENCE</scope>
</reference>
<keyword evidence="1" id="KW-0732">Signal</keyword>
<evidence type="ECO:0000256" key="1">
    <source>
        <dbReference type="SAM" id="SignalP"/>
    </source>
</evidence>
<accession>A0A811RIQ7</accession>
<evidence type="ECO:0000313" key="3">
    <source>
        <dbReference type="EMBL" id="CAD6269868.1"/>
    </source>
</evidence>
<organism evidence="3 4">
    <name type="scientific">Miscanthus lutarioriparius</name>
    <dbReference type="NCBI Taxonomy" id="422564"/>
    <lineage>
        <taxon>Eukaryota</taxon>
        <taxon>Viridiplantae</taxon>
        <taxon>Streptophyta</taxon>
        <taxon>Embryophyta</taxon>
        <taxon>Tracheophyta</taxon>
        <taxon>Spermatophyta</taxon>
        <taxon>Magnoliopsida</taxon>
        <taxon>Liliopsida</taxon>
        <taxon>Poales</taxon>
        <taxon>Poaceae</taxon>
        <taxon>PACMAD clade</taxon>
        <taxon>Panicoideae</taxon>
        <taxon>Andropogonodae</taxon>
        <taxon>Andropogoneae</taxon>
        <taxon>Saccharinae</taxon>
        <taxon>Miscanthus</taxon>
    </lineage>
</organism>
<dbReference type="AlphaFoldDB" id="A0A811RIQ7"/>
<evidence type="ECO:0000313" key="4">
    <source>
        <dbReference type="Proteomes" id="UP000604825"/>
    </source>
</evidence>
<comment type="caution">
    <text evidence="3">The sequence shown here is derived from an EMBL/GenBank/DDBJ whole genome shotgun (WGS) entry which is preliminary data.</text>
</comment>
<feature type="chain" id="PRO_5035595273" evidence="1">
    <location>
        <begin position="28"/>
        <end position="75"/>
    </location>
</feature>
<dbReference type="EMBL" id="CAJGYO010000015">
    <property type="protein sequence ID" value="CAD6269867.1"/>
    <property type="molecule type" value="Genomic_DNA"/>
</dbReference>
<feature type="signal peptide" evidence="1">
    <location>
        <begin position="1"/>
        <end position="27"/>
    </location>
</feature>
<keyword evidence="4" id="KW-1185">Reference proteome</keyword>
<evidence type="ECO:0000313" key="2">
    <source>
        <dbReference type="EMBL" id="CAD6269867.1"/>
    </source>
</evidence>
<protein>
    <submittedName>
        <fullName evidence="3">Uncharacterized protein</fullName>
    </submittedName>
</protein>
<sequence length="75" mass="7485">MASLKMATATAFVLLVLLCVGTSPVTACPRDGICATACATFVETICAEGTVGCLLSVALCAQTAQAACLNLCVTL</sequence>
<proteinExistence type="predicted"/>
<dbReference type="Proteomes" id="UP000604825">
    <property type="component" value="Unassembled WGS sequence"/>
</dbReference>
<name>A0A811RIQ7_9POAL</name>